<comment type="caution">
    <text evidence="2">The sequence shown here is derived from an EMBL/GenBank/DDBJ whole genome shotgun (WGS) entry which is preliminary data.</text>
</comment>
<dbReference type="InterPro" id="IPR053520">
    <property type="entry name" value="Transposase_Tn903"/>
</dbReference>
<name>A0AAD4AFF1_9GAMM</name>
<dbReference type="PANTHER" id="PTHR34631:SF3">
    <property type="entry name" value="ISSOD12 TRANSPOSASE TNPA_ISSOD12"/>
    <property type="match status" value="1"/>
</dbReference>
<sequence length="322" mass="36697">MVWCDQIIKCLNPCLEMKKKIRNWSQYNRALVQRGNINIWLSESAISKWQNTEKHGGRGRSNYYSDLAIETCLTLRAVFHLPLRALEGFVNSLLTTMDTSLQSPGYSCLCKRSKTLDVQYRKSAGKGFIDIVVDSTGLKVYGNGEWHTRKHRATKRRTWRKLHLAVDATSHDIVGAELSMVNVSDGEALADLIRPLRRNSDRVTGDGAYDTRSCYEEVAAKGAIMRVPPRENAQYWEEGHPRNNAIFMMHQIGLTQWKMNSGYHLRSLAETAMYRFKQLMGDKLKSRQFNSQHTETMIKVKAINKMNGLGIGVFQGSCRLSC</sequence>
<organism evidence="2 3">
    <name type="scientific">Pseudoalteromonas citrea</name>
    <dbReference type="NCBI Taxonomy" id="43655"/>
    <lineage>
        <taxon>Bacteria</taxon>
        <taxon>Pseudomonadati</taxon>
        <taxon>Pseudomonadota</taxon>
        <taxon>Gammaproteobacteria</taxon>
        <taxon>Alteromonadales</taxon>
        <taxon>Pseudoalteromonadaceae</taxon>
        <taxon>Pseudoalteromonas</taxon>
    </lineage>
</organism>
<gene>
    <name evidence="2" type="ORF">PCIT_b0965</name>
</gene>
<evidence type="ECO:0000259" key="1">
    <source>
        <dbReference type="Pfam" id="PF13737"/>
    </source>
</evidence>
<protein>
    <recommendedName>
        <fullName evidence="1">Transposase DDE domain-containing protein</fullName>
    </recommendedName>
</protein>
<dbReference type="PANTHER" id="PTHR34631">
    <property type="match status" value="1"/>
</dbReference>
<dbReference type="EMBL" id="AHBZ03000027">
    <property type="protein sequence ID" value="KAF7764873.1"/>
    <property type="molecule type" value="Genomic_DNA"/>
</dbReference>
<accession>A0AAD4AFF1</accession>
<reference evidence="2" key="1">
    <citation type="journal article" date="2012" name="J. Bacteriol.">
        <title>Genome sequences of type strains of seven species of the marine bacterium Pseudoalteromonas.</title>
        <authorList>
            <person name="Xie B.B."/>
            <person name="Shu Y.L."/>
            <person name="Qin Q.L."/>
            <person name="Rong J.C."/>
            <person name="Zhang X.Y."/>
            <person name="Chen X.L."/>
            <person name="Shi M."/>
            <person name="He H.L."/>
            <person name="Zhou B.C."/>
            <person name="Zhang Y.Z."/>
        </authorList>
    </citation>
    <scope>NUCLEOTIDE SEQUENCE</scope>
    <source>
        <strain evidence="2">DSM 8771</strain>
    </source>
</reference>
<dbReference type="Pfam" id="PF13737">
    <property type="entry name" value="DDE_Tnp_1_5"/>
    <property type="match status" value="1"/>
</dbReference>
<dbReference type="InterPro" id="IPR025668">
    <property type="entry name" value="Tnp_DDE_dom"/>
</dbReference>
<evidence type="ECO:0000313" key="2">
    <source>
        <dbReference type="EMBL" id="KAF7764873.1"/>
    </source>
</evidence>
<reference evidence="2" key="2">
    <citation type="submission" date="2015-03" db="EMBL/GenBank/DDBJ databases">
        <title>Genome sequence of Pseudoalteromonas citrea.</title>
        <authorList>
            <person name="Xie B.-B."/>
            <person name="Rong J.-C."/>
            <person name="Qin Q.-L."/>
            <person name="Zhang Y.-Z."/>
        </authorList>
    </citation>
    <scope>NUCLEOTIDE SEQUENCE</scope>
    <source>
        <strain evidence="2">DSM 8771</strain>
    </source>
</reference>
<feature type="domain" description="Transposase DDE" evidence="1">
    <location>
        <begin position="32"/>
        <end position="142"/>
    </location>
</feature>
<dbReference type="Proteomes" id="UP000016487">
    <property type="component" value="Unassembled WGS sequence"/>
</dbReference>
<evidence type="ECO:0000313" key="3">
    <source>
        <dbReference type="Proteomes" id="UP000016487"/>
    </source>
</evidence>
<dbReference type="InterPro" id="IPR053172">
    <property type="entry name" value="Tn903_transposase"/>
</dbReference>
<dbReference type="AlphaFoldDB" id="A0AAD4AFF1"/>
<dbReference type="NCBIfam" id="NF033579">
    <property type="entry name" value="transpos_IS5_2"/>
    <property type="match status" value="1"/>
</dbReference>
<proteinExistence type="predicted"/>